<reference evidence="8 9" key="1">
    <citation type="submission" date="2020-04" db="EMBL/GenBank/DDBJ databases">
        <title>Molecular characterization of pseudomonads from Agaricus bisporus reveal novel blotch 2 pathogens in Western Europe.</title>
        <authorList>
            <person name="Taparia T."/>
            <person name="Krijger M."/>
            <person name="Haynes E."/>
            <person name="Elpinstone J.G."/>
            <person name="Noble R."/>
            <person name="Van Der Wolf J."/>
        </authorList>
    </citation>
    <scope>NUCLEOTIDE SEQUENCE [LARGE SCALE GENOMIC DNA]</scope>
    <source>
        <strain evidence="8 9">IPO3782</strain>
    </source>
</reference>
<evidence type="ECO:0000313" key="9">
    <source>
        <dbReference type="Proteomes" id="UP000531950"/>
    </source>
</evidence>
<keyword evidence="1 6" id="KW-0285">Flavoprotein</keyword>
<proteinExistence type="inferred from homology"/>
<dbReference type="SUPFAM" id="SSF51679">
    <property type="entry name" value="Bacterial luciferase-like"/>
    <property type="match status" value="1"/>
</dbReference>
<dbReference type="GO" id="GO:0016705">
    <property type="term" value="F:oxidoreductase activity, acting on paired donors, with incorporation or reduction of molecular oxygen"/>
    <property type="evidence" value="ECO:0007669"/>
    <property type="project" value="InterPro"/>
</dbReference>
<evidence type="ECO:0000256" key="1">
    <source>
        <dbReference type="ARBA" id="ARBA00022630"/>
    </source>
</evidence>
<dbReference type="InterPro" id="IPR016215">
    <property type="entry name" value="NTA_MOA"/>
</dbReference>
<dbReference type="InterPro" id="IPR011251">
    <property type="entry name" value="Luciferase-like_dom"/>
</dbReference>
<dbReference type="PANTHER" id="PTHR30011:SF16">
    <property type="entry name" value="C2H2 FINGER DOMAIN TRANSCRIPTION FACTOR (EUROFUNG)-RELATED"/>
    <property type="match status" value="1"/>
</dbReference>
<evidence type="ECO:0000256" key="3">
    <source>
        <dbReference type="ARBA" id="ARBA00023002"/>
    </source>
</evidence>
<accession>A0A7Y8ED03</accession>
<gene>
    <name evidence="8" type="ORF">HX822_05565</name>
</gene>
<feature type="binding site" evidence="6">
    <location>
        <position position="218"/>
    </location>
    <ligand>
        <name>FMN</name>
        <dbReference type="ChEBI" id="CHEBI:58210"/>
    </ligand>
</feature>
<dbReference type="EMBL" id="JACARG010000010">
    <property type="protein sequence ID" value="NWE12398.1"/>
    <property type="molecule type" value="Genomic_DNA"/>
</dbReference>
<dbReference type="NCBIfam" id="TIGR03860">
    <property type="entry name" value="FMN_nitrolo"/>
    <property type="match status" value="1"/>
</dbReference>
<dbReference type="Pfam" id="PF00296">
    <property type="entry name" value="Bac_luciferase"/>
    <property type="match status" value="1"/>
</dbReference>
<protein>
    <submittedName>
        <fullName evidence="8">LLM class flavin-dependent oxidoreductase</fullName>
    </submittedName>
</protein>
<evidence type="ECO:0000256" key="5">
    <source>
        <dbReference type="ARBA" id="ARBA00033748"/>
    </source>
</evidence>
<dbReference type="CDD" id="cd01095">
    <property type="entry name" value="Nitrilotriacetate_monoxgenase"/>
    <property type="match status" value="1"/>
</dbReference>
<evidence type="ECO:0000256" key="6">
    <source>
        <dbReference type="PIRSR" id="PIRSR000337-1"/>
    </source>
</evidence>
<feature type="binding site" evidence="6">
    <location>
        <position position="143"/>
    </location>
    <ligand>
        <name>FMN</name>
        <dbReference type="ChEBI" id="CHEBI:58210"/>
    </ligand>
</feature>
<keyword evidence="3" id="KW-0560">Oxidoreductase</keyword>
<dbReference type="GO" id="GO:0004497">
    <property type="term" value="F:monooxygenase activity"/>
    <property type="evidence" value="ECO:0007669"/>
    <property type="project" value="UniProtKB-KW"/>
</dbReference>
<evidence type="ECO:0000256" key="2">
    <source>
        <dbReference type="ARBA" id="ARBA00022643"/>
    </source>
</evidence>
<feature type="binding site" evidence="6">
    <location>
        <position position="56"/>
    </location>
    <ligand>
        <name>FMN</name>
        <dbReference type="ChEBI" id="CHEBI:58210"/>
    </ligand>
</feature>
<comment type="caution">
    <text evidence="8">The sequence shown here is derived from an EMBL/GenBank/DDBJ whole genome shotgun (WGS) entry which is preliminary data.</text>
</comment>
<dbReference type="Proteomes" id="UP000531950">
    <property type="component" value="Unassembled WGS sequence"/>
</dbReference>
<keyword evidence="4" id="KW-0503">Monooxygenase</keyword>
<comment type="similarity">
    <text evidence="5">Belongs to the NtaA/SnaA/DszA monooxygenase family.</text>
</comment>
<evidence type="ECO:0000313" key="8">
    <source>
        <dbReference type="EMBL" id="NWE12398.1"/>
    </source>
</evidence>
<dbReference type="PANTHER" id="PTHR30011">
    <property type="entry name" value="ALKANESULFONATE MONOOXYGENASE-RELATED"/>
    <property type="match status" value="1"/>
</dbReference>
<dbReference type="InterPro" id="IPR036661">
    <property type="entry name" value="Luciferase-like_sf"/>
</dbReference>
<organism evidence="8 9">
    <name type="scientific">Pseudomonas yamanorum</name>
    <dbReference type="NCBI Taxonomy" id="515393"/>
    <lineage>
        <taxon>Bacteria</taxon>
        <taxon>Pseudomonadati</taxon>
        <taxon>Pseudomonadota</taxon>
        <taxon>Gammaproteobacteria</taxon>
        <taxon>Pseudomonadales</taxon>
        <taxon>Pseudomonadaceae</taxon>
        <taxon>Pseudomonas</taxon>
    </lineage>
</organism>
<dbReference type="RefSeq" id="WP_177076360.1">
    <property type="nucleotide sequence ID" value="NZ_JACARG010000010.1"/>
</dbReference>
<dbReference type="InterPro" id="IPR051260">
    <property type="entry name" value="Diverse_substr_monoxygenases"/>
</dbReference>
<feature type="domain" description="Luciferase-like" evidence="7">
    <location>
        <begin position="27"/>
        <end position="381"/>
    </location>
</feature>
<dbReference type="AlphaFoldDB" id="A0A7Y8ED03"/>
<sequence length="442" mass="48781">MPRQLVLNAFLHDTGHHEAAWRHLHSGAERINDISFYQQIAQKAEAGKLDSVFLADVPGLAYDTGHRLSHGLDPITLLSAVAAVTSRIGLIASASTTLSDPYTLARQFASLDTISNGRAGWNIVTTYAKAAARNYGLDDMPPHAERYLRAHEFVEVAKKLWDSWEDDALVVDRDKGILFDTAMVHAIDHHGDFYKVRGPLTLPRSPQGRPVLVQAGASNDGREFAAKHAEAVFTAHQTIEDAREFYTDLKRQAAIFGRNADQVLILPGISPFVADTEQEARELAHELNALTVPAYGLAQLQVMAGQSFADLGLDEKVPLERFGQAGNVLDNNRGRRQVVANIVERDKPTLRELLHQLAGARGHNVVAGTPVQIADIITEWFNTCAADGFNVMPPLYPTLFNAFVDKVVPILQERGLFRIDYAGSTLRDHYGLSRPQSQFSKR</sequence>
<dbReference type="PIRSF" id="PIRSF000337">
    <property type="entry name" value="NTA_MOA"/>
    <property type="match status" value="1"/>
</dbReference>
<feature type="binding site" evidence="6">
    <location>
        <position position="147"/>
    </location>
    <ligand>
        <name>FMN</name>
        <dbReference type="ChEBI" id="CHEBI:58210"/>
    </ligand>
</feature>
<dbReference type="Gene3D" id="3.20.20.30">
    <property type="entry name" value="Luciferase-like domain"/>
    <property type="match status" value="1"/>
</dbReference>
<keyword evidence="2 6" id="KW-0288">FMN</keyword>
<name>A0A7Y8ED03_9PSED</name>
<evidence type="ECO:0000259" key="7">
    <source>
        <dbReference type="Pfam" id="PF00296"/>
    </source>
</evidence>
<evidence type="ECO:0000256" key="4">
    <source>
        <dbReference type="ARBA" id="ARBA00023033"/>
    </source>
</evidence>